<sequence length="83" mass="9063">MPADCQTGQQSRLYQESCLSNPALEGFCADNGQSMMTAFFFFSIAVAGWEAVYISSSEFLIAGMSLCVPYVPLFLVIHLPTNV</sequence>
<keyword evidence="1" id="KW-0812">Transmembrane</keyword>
<keyword evidence="1" id="KW-0472">Membrane</keyword>
<reference evidence="2 3" key="1">
    <citation type="journal article" date="2018" name="Nat. Ecol. Evol.">
        <title>Pezizomycetes genomes reveal the molecular basis of ectomycorrhizal truffle lifestyle.</title>
        <authorList>
            <person name="Murat C."/>
            <person name="Payen T."/>
            <person name="Noel B."/>
            <person name="Kuo A."/>
            <person name="Morin E."/>
            <person name="Chen J."/>
            <person name="Kohler A."/>
            <person name="Krizsan K."/>
            <person name="Balestrini R."/>
            <person name="Da Silva C."/>
            <person name="Montanini B."/>
            <person name="Hainaut M."/>
            <person name="Levati E."/>
            <person name="Barry K.W."/>
            <person name="Belfiori B."/>
            <person name="Cichocki N."/>
            <person name="Clum A."/>
            <person name="Dockter R.B."/>
            <person name="Fauchery L."/>
            <person name="Guy J."/>
            <person name="Iotti M."/>
            <person name="Le Tacon F."/>
            <person name="Lindquist E.A."/>
            <person name="Lipzen A."/>
            <person name="Malagnac F."/>
            <person name="Mello A."/>
            <person name="Molinier V."/>
            <person name="Miyauchi S."/>
            <person name="Poulain J."/>
            <person name="Riccioni C."/>
            <person name="Rubini A."/>
            <person name="Sitrit Y."/>
            <person name="Splivallo R."/>
            <person name="Traeger S."/>
            <person name="Wang M."/>
            <person name="Zifcakova L."/>
            <person name="Wipf D."/>
            <person name="Zambonelli A."/>
            <person name="Paolocci F."/>
            <person name="Nowrousian M."/>
            <person name="Ottonello S."/>
            <person name="Baldrian P."/>
            <person name="Spatafora J.W."/>
            <person name="Henrissat B."/>
            <person name="Nagy L.G."/>
            <person name="Aury J.M."/>
            <person name="Wincker P."/>
            <person name="Grigoriev I.V."/>
            <person name="Bonfante P."/>
            <person name="Martin F.M."/>
        </authorList>
    </citation>
    <scope>NUCLEOTIDE SEQUENCE [LARGE SCALE GENOMIC DNA]</scope>
    <source>
        <strain evidence="2 3">120613-1</strain>
    </source>
</reference>
<keyword evidence="3" id="KW-1185">Reference proteome</keyword>
<organism evidence="2 3">
    <name type="scientific">Choiromyces venosus 120613-1</name>
    <dbReference type="NCBI Taxonomy" id="1336337"/>
    <lineage>
        <taxon>Eukaryota</taxon>
        <taxon>Fungi</taxon>
        <taxon>Dikarya</taxon>
        <taxon>Ascomycota</taxon>
        <taxon>Pezizomycotina</taxon>
        <taxon>Pezizomycetes</taxon>
        <taxon>Pezizales</taxon>
        <taxon>Tuberaceae</taxon>
        <taxon>Choiromyces</taxon>
    </lineage>
</organism>
<evidence type="ECO:0000256" key="1">
    <source>
        <dbReference type="SAM" id="Phobius"/>
    </source>
</evidence>
<gene>
    <name evidence="2" type="ORF">L873DRAFT_1798305</name>
</gene>
<evidence type="ECO:0000313" key="3">
    <source>
        <dbReference type="Proteomes" id="UP000276215"/>
    </source>
</evidence>
<dbReference type="AlphaFoldDB" id="A0A3N4K4K5"/>
<feature type="transmembrane region" description="Helical" evidence="1">
    <location>
        <begin position="34"/>
        <end position="52"/>
    </location>
</feature>
<dbReference type="Proteomes" id="UP000276215">
    <property type="component" value="Unassembled WGS sequence"/>
</dbReference>
<feature type="transmembrane region" description="Helical" evidence="1">
    <location>
        <begin position="59"/>
        <end position="79"/>
    </location>
</feature>
<evidence type="ECO:0000313" key="2">
    <source>
        <dbReference type="EMBL" id="RPB05303.1"/>
    </source>
</evidence>
<protein>
    <submittedName>
        <fullName evidence="2">Uncharacterized protein</fullName>
    </submittedName>
</protein>
<dbReference type="EMBL" id="ML120354">
    <property type="protein sequence ID" value="RPB05303.1"/>
    <property type="molecule type" value="Genomic_DNA"/>
</dbReference>
<accession>A0A3N4K4K5</accession>
<keyword evidence="1" id="KW-1133">Transmembrane helix</keyword>
<name>A0A3N4K4K5_9PEZI</name>
<proteinExistence type="predicted"/>